<protein>
    <submittedName>
        <fullName evidence="8">Gram positive anchor</fullName>
    </submittedName>
</protein>
<comment type="caution">
    <text evidence="8">The sequence shown here is derived from an EMBL/GenBank/DDBJ whole genome shotgun (WGS) entry which is preliminary data.</text>
</comment>
<proteinExistence type="predicted"/>
<organism evidence="8 9">
    <name type="scientific">Latilactobacillus sakei</name>
    <name type="common">Lactobacillus sakei</name>
    <dbReference type="NCBI Taxonomy" id="1599"/>
    <lineage>
        <taxon>Bacteria</taxon>
        <taxon>Bacillati</taxon>
        <taxon>Bacillota</taxon>
        <taxon>Bacilli</taxon>
        <taxon>Lactobacillales</taxon>
        <taxon>Lactobacillaceae</taxon>
        <taxon>Latilactobacillus</taxon>
    </lineage>
</organism>
<evidence type="ECO:0000256" key="1">
    <source>
        <dbReference type="ARBA" id="ARBA00022512"/>
    </source>
</evidence>
<feature type="region of interest" description="Disordered" evidence="5">
    <location>
        <begin position="51"/>
        <end position="70"/>
    </location>
</feature>
<feature type="chain" id="PRO_5043736612" evidence="7">
    <location>
        <begin position="34"/>
        <end position="100"/>
    </location>
</feature>
<evidence type="ECO:0000256" key="2">
    <source>
        <dbReference type="ARBA" id="ARBA00022525"/>
    </source>
</evidence>
<dbReference type="RefSeq" id="WP_025016096.1">
    <property type="nucleotide sequence ID" value="NZ_AP017931.1"/>
</dbReference>
<evidence type="ECO:0000256" key="3">
    <source>
        <dbReference type="ARBA" id="ARBA00022729"/>
    </source>
</evidence>
<accession>A0A9N7IZZ0</accession>
<keyword evidence="6" id="KW-1133">Transmembrane helix</keyword>
<dbReference type="GeneID" id="57133031"/>
<dbReference type="NCBIfam" id="TIGR01167">
    <property type="entry name" value="LPXTG_anchor"/>
    <property type="match status" value="1"/>
</dbReference>
<reference evidence="8 9" key="1">
    <citation type="submission" date="2018-02" db="EMBL/GenBank/DDBJ databases">
        <authorList>
            <person name="Rodrigo-Torres L."/>
            <person name="Arahal R. D."/>
            <person name="Lucena T."/>
        </authorList>
    </citation>
    <scope>NUCLEOTIDE SEQUENCE [LARGE SCALE GENOMIC DNA]</scope>
    <source>
        <strain evidence="8 9">CECT 9267</strain>
    </source>
</reference>
<evidence type="ECO:0000256" key="4">
    <source>
        <dbReference type="ARBA" id="ARBA00023088"/>
    </source>
</evidence>
<evidence type="ECO:0000256" key="6">
    <source>
        <dbReference type="SAM" id="Phobius"/>
    </source>
</evidence>
<feature type="signal peptide" evidence="7">
    <location>
        <begin position="1"/>
        <end position="33"/>
    </location>
</feature>
<dbReference type="Proteomes" id="UP000239650">
    <property type="component" value="Unassembled WGS sequence"/>
</dbReference>
<sequence length="100" mass="10820">MRWLKNKSKFVVLMLIIGSGLIVVNPTHTSANAQTATKSVARVGFYETGQPHKQAPIQTETKQQARLPQTGTSSVGLSTIVGIVLLIGSLGLFKQRRGNF</sequence>
<evidence type="ECO:0000313" key="8">
    <source>
        <dbReference type="EMBL" id="SPE22889.1"/>
    </source>
</evidence>
<evidence type="ECO:0000313" key="9">
    <source>
        <dbReference type="Proteomes" id="UP000239650"/>
    </source>
</evidence>
<keyword evidence="1" id="KW-0134">Cell wall</keyword>
<keyword evidence="6" id="KW-0812">Transmembrane</keyword>
<dbReference type="EMBL" id="OKRC01000010">
    <property type="protein sequence ID" value="SPE22889.1"/>
    <property type="molecule type" value="Genomic_DNA"/>
</dbReference>
<keyword evidence="3 7" id="KW-0732">Signal</keyword>
<name>A0A9N7IZZ0_LATSK</name>
<keyword evidence="6" id="KW-0472">Membrane</keyword>
<dbReference type="PROSITE" id="PS50847">
    <property type="entry name" value="GRAM_POS_ANCHORING"/>
    <property type="match status" value="1"/>
</dbReference>
<feature type="compositionally biased region" description="Polar residues" evidence="5">
    <location>
        <begin position="56"/>
        <end position="70"/>
    </location>
</feature>
<evidence type="ECO:0000256" key="7">
    <source>
        <dbReference type="SAM" id="SignalP"/>
    </source>
</evidence>
<dbReference type="InterPro" id="IPR019931">
    <property type="entry name" value="LPXTG_anchor"/>
</dbReference>
<keyword evidence="4" id="KW-0572">Peptidoglycan-anchor</keyword>
<dbReference type="AlphaFoldDB" id="A0A9N7IZZ0"/>
<evidence type="ECO:0000256" key="5">
    <source>
        <dbReference type="SAM" id="MobiDB-lite"/>
    </source>
</evidence>
<keyword evidence="2" id="KW-0964">Secreted</keyword>
<feature type="transmembrane region" description="Helical" evidence="6">
    <location>
        <begin position="75"/>
        <end position="93"/>
    </location>
</feature>
<gene>
    <name evidence="8" type="ORF">LAS9267_01793</name>
</gene>
<dbReference type="Pfam" id="PF00746">
    <property type="entry name" value="Gram_pos_anchor"/>
    <property type="match status" value="1"/>
</dbReference>